<keyword evidence="3" id="KW-1185">Reference proteome</keyword>
<evidence type="ECO:0000313" key="4">
    <source>
        <dbReference type="RefSeq" id="XP_050556618.1"/>
    </source>
</evidence>
<feature type="signal peptide" evidence="2">
    <location>
        <begin position="1"/>
        <end position="21"/>
    </location>
</feature>
<evidence type="ECO:0000256" key="2">
    <source>
        <dbReference type="SAM" id="SignalP"/>
    </source>
</evidence>
<reference evidence="4" key="1">
    <citation type="submission" date="2025-08" db="UniProtKB">
        <authorList>
            <consortium name="RefSeq"/>
        </authorList>
    </citation>
    <scope>IDENTIFICATION</scope>
    <source>
        <tissue evidence="4">Whole larval tissue</tissue>
    </source>
</reference>
<dbReference type="Proteomes" id="UP000829999">
    <property type="component" value="Chromosome 19"/>
</dbReference>
<organism evidence="3 4">
    <name type="scientific">Spodoptera frugiperda</name>
    <name type="common">Fall armyworm</name>
    <dbReference type="NCBI Taxonomy" id="7108"/>
    <lineage>
        <taxon>Eukaryota</taxon>
        <taxon>Metazoa</taxon>
        <taxon>Ecdysozoa</taxon>
        <taxon>Arthropoda</taxon>
        <taxon>Hexapoda</taxon>
        <taxon>Insecta</taxon>
        <taxon>Pterygota</taxon>
        <taxon>Neoptera</taxon>
        <taxon>Endopterygota</taxon>
        <taxon>Lepidoptera</taxon>
        <taxon>Glossata</taxon>
        <taxon>Ditrysia</taxon>
        <taxon>Noctuoidea</taxon>
        <taxon>Noctuidae</taxon>
        <taxon>Amphipyrinae</taxon>
        <taxon>Spodoptera</taxon>
    </lineage>
</organism>
<accession>A0A9R0F181</accession>
<evidence type="ECO:0000256" key="1">
    <source>
        <dbReference type="SAM" id="MobiDB-lite"/>
    </source>
</evidence>
<dbReference type="GeneID" id="118280861"/>
<gene>
    <name evidence="4" type="primary">LOC118280861</name>
</gene>
<proteinExistence type="predicted"/>
<name>A0A9R0F181_SPOFR</name>
<evidence type="ECO:0000313" key="3">
    <source>
        <dbReference type="Proteomes" id="UP000829999"/>
    </source>
</evidence>
<keyword evidence="2" id="KW-0732">Signal</keyword>
<dbReference type="OrthoDB" id="7488021at2759"/>
<feature type="compositionally biased region" description="Basic and acidic residues" evidence="1">
    <location>
        <begin position="468"/>
        <end position="480"/>
    </location>
</feature>
<feature type="compositionally biased region" description="Basic and acidic residues" evidence="1">
    <location>
        <begin position="151"/>
        <end position="172"/>
    </location>
</feature>
<feature type="region of interest" description="Disordered" evidence="1">
    <location>
        <begin position="142"/>
        <end position="194"/>
    </location>
</feature>
<dbReference type="RefSeq" id="XP_050556618.1">
    <property type="nucleotide sequence ID" value="XM_050700661.1"/>
</dbReference>
<feature type="region of interest" description="Disordered" evidence="1">
    <location>
        <begin position="457"/>
        <end position="480"/>
    </location>
</feature>
<feature type="compositionally biased region" description="Basic residues" evidence="1">
    <location>
        <begin position="173"/>
        <end position="188"/>
    </location>
</feature>
<feature type="chain" id="PRO_5040248262" evidence="2">
    <location>
        <begin position="22"/>
        <end position="4703"/>
    </location>
</feature>
<protein>
    <submittedName>
        <fullName evidence="4">Mucin-17-like</fullName>
    </submittedName>
</protein>
<sequence length="4703" mass="518176">MITSTVSLASILLCIIAVSSSTPSSHHGALPSHQKYYGSPINVQAADQNKNGEIACISPDTNIYEIYHKAEKEAKGVDMKCHFYLHNKEKSEYIGTLDINKALFDKLLTKYKHWLLTKLDSSNNVVQNQRDKVENRLIGVEGDDDISNNGVKDERVKVDSRLSGDAEAADRKNGHHNTHHHKPHHSKDSHHVKDIDDKRTKNKHYIELDPKYNETHKYFEVFLPKNKHKDDPRTIYINVDEENKEFSLFDNEKHREMNYKPIKIGLRELSAIADVIFSKAEAGKTVFTVNDENSQDSEKYEIKNVDYESVDEEEGGLDDNSVDLDSAANDADISDHEIDTIDDNYTELNETDVDEHENIDYDNTTDYLDLNNTETNVYDDAIQTETANNDTEPYIDDNIVESNITEPFSDYDELRTDNNEDLDNETLTQFEDNQHIDKATITVDNNNISNIEVHEISSEDAEQQGNILKEDNRRSEQEENGLRAQEYYAAVPDCNVRFDNICNNRQVPLNPTKMSNVKPHIDISQALPNALEVCKNVPSNSNFDSCMRPNVVSLPISNSKPCNNVNFDSSMRPNAVSLPISNSKPCNAIDSSEELLLPNNSPQFIPQQNLCTLPNEPCSTTLSNTIHMPIQSDRNIKNVPSNVLNYNSKLPPYVLNPQYQMPLKNNANFIDNSANICNSLPNLNKYRNYCPPFQNPVQQSSSCVSPKDLLTKLNKKTPPNLVSYPYSNRQISPLNYPSTKPNFPPNSLWYPQYKPCLPFSYKDQNPLPSSSNICSNLPLNNLCIPNKILEPAKKYSPYNIHLSPNDDMTIDPTKFGYITAMPFTKAITPTKSWVPAFKSSANMNKALDSSEHNRLDTTLPSFHSSFEDESRNFVHESSISNTNLDSSLTGPSLNLNPSTLLPNSNNLNNANVLSNETLEALIKLLTQSGYLVTGTGSKALDLATGLTENKLTSPATLDSTLIGSGLNFNQPPVELTSGLISPANLDSTLIGSKLNFNQPPIELPSGAGSSNVVSLPLDSTLLGENKLVSPSTLDSTLIGSKLNFKQPPVESTLGALGSPNVVSLPLDSALLGPGLDLLRPLDSTLIGPYIDLNKSPSNFIKGAVNPNVLPTTVNEINTLANLDLHRLNALDSSLVGPGLSLDTSAKASSLDSIPVSPNSGLNVLSSSFASSNVSPSDLNRNTESIALPTLDSTLLGSKLQLPKLTLDSSLIGPSLETLSSAPMFENRSPNMIVDDNNDTAYGNVPELLKGTLETKLGEDLVEKPVEKDVSNIINVDIPNSDETKVDSPGIDTDNDFNSNIIETTLESNVDSVEEFPVGDELNTINVNLTNNTESQIENPITIINNKAVNASTDMLQTELDLNTTVEGVESHANFDIVEPENETNKLGGTVVDSGLNEEIKTLNNVENVTGISNIEVNIDVPVLDSNSSEDNMKLELEEHPIDVSNTPKHEENPEDTIVLSTTNIKDGDLHTQTDGNDVTNNIEEINVTEKLLAANAPNEVININSDTEATNPATDEHLVQINNPELIYNVPDDTKKVLTQESRIAIPNDVATALDSTLIGPSLEMLKETPLNLIGGKVDSSLIGPSIFPKMVSTVHVPDIKGDNILDTSLIGASLFKGNTIEMKPRLNSETNLDSSLIGPSLNQDANNYLANDREGDRVNLPVDGGKANNLVEDRFADNSLVGHTLPVEEYTPTIVDNPLEYFDDANKLQNALLSILNSANTIDSSLTESDLLSVSKNAEDTLNTKESPEFVSSRFPPIDSFYNYNTGYDSSIKNAPSPTGIGSPFVCTVPPTPVFSSTSITPSLYPSSIPYSNVLSPSYPPPLYLNFLPHTRNEYPPLYLPAPKPFKTSIVSDQNIPNSSLPPSMYSYPVLTGNTLPSASESKSFAPIPAIPNSRPVSISTTAQNIPNSFLLKSLPPSLYLNPILTGNAFPSTSESKSFIPIPAIPNSRPVSIPITSPSSSSLVKPYQTLTLPSQPLLKDNSFTVFKPYSNYLLPSISVAPKLPEVFINSLPTKSSSTYLTNPFIVNSKVLSSVPNICPMLSNSISSLAPSSAISSPVSPLNLQTLTSSNLLNISPSLLQDQPIQFLPQSLSLLPSIQSITLPYSPNTPYLLKSTTDYQKPLYTSIINSLPRADCIKLPRELNTQLPLPISKAPICFNTLIDSPVNKWAIPSSVTPAQNIATPFSSTPIAMTPEFSKISTQIPEYKPYFQISSVPINTPLSEWKCFTPNEYIPKLLKSKVSFPYLKPESQIIDKEKESLLFNEIMSLLEQPKSEMSRDAHVTSTLPPNTATVSSTSILNSIPMPIEFKIQSTPPLTSMNQIKPLSTNSIKYIENLNMPSYFEPKGILDIKHRMPNLLMKETDNNFIIDKETINEIESLLERDKQSRSIPQFDANVISELKEPMYSVIQGDFEPCVSEDRTLISMASPVALARPILGVNNLNPPYTMYNLPTVDFKPYTTDDKAPIWMSSLAPYARPSIGVNNLKSPNPIYSLTPSKYEPYTVYDKTQTPIASPVSFARPKVNSFITPFAIQNTPLTSAPHSSEYSPYTPVIETRLASLTPSTESTPVPLSDMSSVTNEYLSLHKNLENLRPQSLILPNSQLTPLNLIKIENKPINENTLPKTDSFNWSEIDLKDFEHYVEETETNIAKTDVDKAMDENDLKDFGPYEEDTETSIAKTDVYNAEDNRLVYSNDLFDKNHEEPFISETQELNYIQEEKDLLPYASPNRDAFVKTISPSLRANLPQNTFKSLPIETVPSRLKYATPISTLPSQILKPLSLTPYKSTLDKVNPFKLSPICENVISPLSTPSSMKYTPSISMKPLQNIPISAYPTVPTSTFSPPNIASLPTGSFQSSLLTPMPKSFLKSSVPLTNSLPNNLQYLTSTKPCQPIPITVTPTPSSEFKPYFPVNKVSYPSASVTPSSAPNILDVTPLIPLSQVKEQPCLPFESKPYSPVNKVSNPLPSVSPCTVLSLPCDNTVASSYKSPFKTLSSSPMVYSTPKLTPLPCTTPVTIPGSITDYSTYTPSYPTKTLPIPPLTSNVTPLENKPSLPSFKSSFKSQMPLKPVYSSITPTLSSPVMQILDLPSNPYLPFSKSTPICENIPSLLPSVSSTPYTKPPITSYIPNVSPDFNKNLEMLSPKEYQPFATGYTVKNPVSGIKNPFISSSVSPIEKSPLLPLSNCLNSFKLKEHQPYATGYTVQNPLSGIKNPFITSSVSPIEMSPLLPLSNGLNSFTPYTSTVQIPSLISPHPSSYTPKLPCTTETPVPIKPILLPTKNYIAQNLPFVSNIPCLRPLLPKTESSISSPCINVMPSKPLSLGSGNIQPIEVPSSFFKLPPLSSYNLIKAPSIKPCLSPCIPINPLANAPINSPVSTIVPKPYMPTFEPTISPNSPCTSINIPAYLTSNTPINSLVSTIVPKLYTPILEPTVPPNYVPCTSVNIPTYSPTYTPINLSPTSNPVTISTITPKAFMPTFEPTVSSNQYLPTTIPAYSPNKPLTNTSRNISPSSYPLPISTTVSKPYTPIFEPFISPNHYPSPCISINLPEYSPTNILANIPTDTKPISPEPIPVSTSAPKLYTPRFEPTILPNHIPCTSMNIPAYSPTNPLVNTPNTSINISPTSYLLPISATVPRPYKPTFGPIIPPNHLPPPNQYLPPCIPINIPAYSPTNPLTNSPINISPTLPISTTAPKPSIPTFEPTVPPNQYVPTTIPVYTPSTPLATPINILPTSYPVPKPSKPTFGPIIPLSQPCIPINLPAYSPITPLANAPINVLPTSYPVPKLSTPIFEPIVAPNLYHSPCSSVNIPAYSPTKPLPNRPTNISPGFNPVPMSTTAPKPCTATFEPIVSPNYLPCTPFNIPAYSQNKTLVNRPINILPSSNLVPVSNTVPKSFEPTLPPKQYQPPCLPINLPAYTPTNPLANRPIINSPTSYAVPMSTTPYTPTFEPSIPPIQYQPPCIPINMPGYTPTLPVSATASKPYTPILEPITQIQTLPSIISPLNTKPTHTHPHILQSPIISSTPNICSETMKPSTVSTQSYSPFISLLSNLMSPLADKSFICSQPTQLPMENLPCKTTPPSPICIPSYKSPCMQEIVTPFPTIYQPLSPVSSGAKSPISSPSYYQLLSPILSRPKSPVTPICLPQSPFYTPLSDLPLNTAYNLPTPKPIQKPHFFLKAQNYKDLTQIPTPYITSYSQPCPQTNKVLNPTSPVEFLIPESRIKENKDFASLGDLNNLPNSLDGYIPYNVEEEKDIKPEDKEFDNENLYTKEESLFDTTTEVFDHKMNKELLEDNIHYINEDRPAYDTKYLIDNHYIQEVPINTLRNEDKIDTIDFTNRKMEYNNRIPKKENNTEFAQEPLYKTDELTPEITNKNPYIVNKNDYYTNQFNRPSTINLEPNPTLNLDNLLLQPSNNFDYKEMPNIKYSGYKSYQTPLTNPNNIPPLICNPCIPTYRSMDSKLGLDFNPTNIYTPTGNILTQPEFNFNTINLGPKSLDLTRPETNFNNFNLSPKSFDLRQNILNQPDICLNNVDLSPISNDLTTDTKLRQDGLNQPEICLNTVDLSPICNELTPDTKAIKDSLVKYIKENDITKQNNEITIPIGNIIILDTKPLIDNIEDFKDRGLDLKMWKSNVKIVNAEIKLKCKDVTFNNFMPILTKDSVVDYADVIKRYIEDKYGNCIVMDQPYSQENRHAVLNHFEPHAVGTEFNLLWPSQRW</sequence>